<dbReference type="Gene3D" id="2.40.50.140">
    <property type="entry name" value="Nucleic acid-binding proteins"/>
    <property type="match status" value="1"/>
</dbReference>
<dbReference type="SUPFAM" id="SSF47781">
    <property type="entry name" value="RuvA domain 2-like"/>
    <property type="match status" value="1"/>
</dbReference>
<dbReference type="GO" id="GO:0006310">
    <property type="term" value="P:DNA recombination"/>
    <property type="evidence" value="ECO:0007669"/>
    <property type="project" value="UniProtKB-UniRule"/>
</dbReference>
<dbReference type="KEGG" id="psez:HME7025_01285"/>
<sequence>MIAYLQGKLAHKDRTHVIIDVNGVGYEVKISLQTYDSLANGLESIKLFTHLQIKEDSHTLVGFHSMDEKFLFLDLISVSGIGLSTALVMLSSFSSGEIRAAIMNENIGLIQSIKGIGSKTAQRVILELKDKCKKDAMFVEAGLASHDQSFGVKQEALAALVTLGIARGVAEKSLDSLIKSNPDASIEQLIKLALR</sequence>
<dbReference type="SUPFAM" id="SSF50249">
    <property type="entry name" value="Nucleic acid-binding proteins"/>
    <property type="match status" value="1"/>
</dbReference>
<protein>
    <recommendedName>
        <fullName evidence="6">Holliday junction branch migration complex subunit RuvA</fullName>
    </recommendedName>
</protein>
<evidence type="ECO:0000259" key="7">
    <source>
        <dbReference type="SMART" id="SM00278"/>
    </source>
</evidence>
<dbReference type="InterPro" id="IPR003583">
    <property type="entry name" value="Hlx-hairpin-Hlx_DNA-bd_motif"/>
</dbReference>
<evidence type="ECO:0000256" key="1">
    <source>
        <dbReference type="ARBA" id="ARBA00022490"/>
    </source>
</evidence>
<dbReference type="HAMAP" id="MF_00031">
    <property type="entry name" value="DNA_HJ_migration_RuvA"/>
    <property type="match status" value="1"/>
</dbReference>
<accession>A0A2S2DWH8</accession>
<dbReference type="GO" id="GO:0016787">
    <property type="term" value="F:hydrolase activity"/>
    <property type="evidence" value="ECO:0007669"/>
    <property type="project" value="UniProtKB-KW"/>
</dbReference>
<comment type="subcellular location">
    <subcellularLocation>
        <location evidence="6">Cytoplasm</location>
    </subcellularLocation>
</comment>
<proteinExistence type="inferred from homology"/>
<evidence type="ECO:0000313" key="9">
    <source>
        <dbReference type="Proteomes" id="UP000245468"/>
    </source>
</evidence>
<dbReference type="GO" id="GO:0009378">
    <property type="term" value="F:four-way junction helicase activity"/>
    <property type="evidence" value="ECO:0007669"/>
    <property type="project" value="InterPro"/>
</dbReference>
<gene>
    <name evidence="6 8" type="primary">ruvA</name>
    <name evidence="8" type="ORF">HME7025_01285</name>
</gene>
<dbReference type="Proteomes" id="UP000245468">
    <property type="component" value="Chromosome"/>
</dbReference>
<dbReference type="NCBIfam" id="TIGR00084">
    <property type="entry name" value="ruvA"/>
    <property type="match status" value="1"/>
</dbReference>
<feature type="domain" description="Helix-hairpin-helix DNA-binding motif class 1" evidence="7">
    <location>
        <begin position="73"/>
        <end position="92"/>
    </location>
</feature>
<organism evidence="8 9">
    <name type="scientific">Aquirufa nivalisilvae</name>
    <dbReference type="NCBI Taxonomy" id="2516557"/>
    <lineage>
        <taxon>Bacteria</taxon>
        <taxon>Pseudomonadati</taxon>
        <taxon>Bacteroidota</taxon>
        <taxon>Cytophagia</taxon>
        <taxon>Cytophagales</taxon>
        <taxon>Flectobacillaceae</taxon>
        <taxon>Aquirufa</taxon>
    </lineage>
</organism>
<evidence type="ECO:0000256" key="2">
    <source>
        <dbReference type="ARBA" id="ARBA00022763"/>
    </source>
</evidence>
<dbReference type="InterPro" id="IPR011114">
    <property type="entry name" value="RuvA_C"/>
</dbReference>
<feature type="region of interest" description="Domain III" evidence="6">
    <location>
        <begin position="145"/>
        <end position="195"/>
    </location>
</feature>
<dbReference type="Pfam" id="PF07499">
    <property type="entry name" value="RuvA_C"/>
    <property type="match status" value="1"/>
</dbReference>
<keyword evidence="5 6" id="KW-0234">DNA repair</keyword>
<dbReference type="Pfam" id="PF01330">
    <property type="entry name" value="RuvA_N"/>
    <property type="match status" value="1"/>
</dbReference>
<dbReference type="CDD" id="cd14332">
    <property type="entry name" value="UBA_RuvA_C"/>
    <property type="match status" value="1"/>
</dbReference>
<dbReference type="InterPro" id="IPR012340">
    <property type="entry name" value="NA-bd_OB-fold"/>
</dbReference>
<dbReference type="Gene3D" id="1.10.8.10">
    <property type="entry name" value="DNA helicase RuvA subunit, C-terminal domain"/>
    <property type="match status" value="1"/>
</dbReference>
<reference evidence="9" key="1">
    <citation type="submission" date="2018-05" db="EMBL/GenBank/DDBJ databases">
        <title>Pseudarcicella sp. HME7025 Genome sequencing and assembly.</title>
        <authorList>
            <person name="Kim H."/>
            <person name="Kang H."/>
            <person name="Joh K."/>
        </authorList>
    </citation>
    <scope>NUCLEOTIDE SEQUENCE [LARGE SCALE GENOMIC DNA]</scope>
    <source>
        <strain evidence="9">HME7025</strain>
    </source>
</reference>
<keyword evidence="8" id="KW-0067">ATP-binding</keyword>
<evidence type="ECO:0000256" key="6">
    <source>
        <dbReference type="HAMAP-Rule" id="MF_00031"/>
    </source>
</evidence>
<dbReference type="GO" id="GO:0005524">
    <property type="term" value="F:ATP binding"/>
    <property type="evidence" value="ECO:0007669"/>
    <property type="project" value="InterPro"/>
</dbReference>
<dbReference type="Gene3D" id="1.10.150.20">
    <property type="entry name" value="5' to 3' exonuclease, C-terminal subdomain"/>
    <property type="match status" value="1"/>
</dbReference>
<dbReference type="InterPro" id="IPR036267">
    <property type="entry name" value="RuvA_C_sf"/>
</dbReference>
<dbReference type="InterPro" id="IPR010994">
    <property type="entry name" value="RuvA_2-like"/>
</dbReference>
<dbReference type="InterPro" id="IPR000085">
    <property type="entry name" value="RuvA"/>
</dbReference>
<dbReference type="SUPFAM" id="SSF46929">
    <property type="entry name" value="DNA helicase RuvA subunit, C-terminal domain"/>
    <property type="match status" value="1"/>
</dbReference>
<keyword evidence="8" id="KW-0547">Nucleotide-binding</keyword>
<keyword evidence="3 6" id="KW-0238">DNA-binding</keyword>
<keyword evidence="9" id="KW-1185">Reference proteome</keyword>
<evidence type="ECO:0000256" key="5">
    <source>
        <dbReference type="ARBA" id="ARBA00023204"/>
    </source>
</evidence>
<dbReference type="GO" id="GO:0048476">
    <property type="term" value="C:Holliday junction resolvase complex"/>
    <property type="evidence" value="ECO:0007669"/>
    <property type="project" value="UniProtKB-UniRule"/>
</dbReference>
<keyword evidence="8" id="KW-0378">Hydrolase</keyword>
<comment type="caution">
    <text evidence="6">Lacks conserved residue(s) required for the propagation of feature annotation.</text>
</comment>
<dbReference type="OrthoDB" id="5293449at2"/>
<keyword evidence="1 6" id="KW-0963">Cytoplasm</keyword>
<dbReference type="GO" id="GO:0005737">
    <property type="term" value="C:cytoplasm"/>
    <property type="evidence" value="ECO:0007669"/>
    <property type="project" value="UniProtKB-SubCell"/>
</dbReference>
<comment type="function">
    <text evidence="6">The RuvA-RuvB-RuvC complex processes Holliday junction (HJ) DNA during genetic recombination and DNA repair, while the RuvA-RuvB complex plays an important role in the rescue of blocked DNA replication forks via replication fork reversal (RFR). RuvA specifically binds to HJ cruciform DNA, conferring on it an open structure. The RuvB hexamer acts as an ATP-dependent pump, pulling dsDNA into and through the RuvAB complex. HJ branch migration allows RuvC to scan DNA until it finds its consensus sequence, where it cleaves and resolves the cruciform DNA.</text>
</comment>
<dbReference type="AlphaFoldDB" id="A0A2S2DWH8"/>
<comment type="domain">
    <text evidence="6">Has three domains with a flexible linker between the domains II and III and assumes an 'L' shape. Domain III is highly mobile and contacts RuvB.</text>
</comment>
<dbReference type="RefSeq" id="WP_109322846.1">
    <property type="nucleotide sequence ID" value="NZ_CP029346.1"/>
</dbReference>
<dbReference type="InterPro" id="IPR013849">
    <property type="entry name" value="DNA_helicase_Holl-junc_RuvA_I"/>
</dbReference>
<evidence type="ECO:0000313" key="8">
    <source>
        <dbReference type="EMBL" id="AWL09147.1"/>
    </source>
</evidence>
<dbReference type="GO" id="GO:0006281">
    <property type="term" value="P:DNA repair"/>
    <property type="evidence" value="ECO:0007669"/>
    <property type="project" value="UniProtKB-UniRule"/>
</dbReference>
<feature type="region of interest" description="Domain I" evidence="6">
    <location>
        <begin position="1"/>
        <end position="64"/>
    </location>
</feature>
<evidence type="ECO:0000256" key="4">
    <source>
        <dbReference type="ARBA" id="ARBA00023172"/>
    </source>
</evidence>
<keyword evidence="2 6" id="KW-0227">DNA damage</keyword>
<feature type="domain" description="Helix-hairpin-helix DNA-binding motif class 1" evidence="7">
    <location>
        <begin position="108"/>
        <end position="127"/>
    </location>
</feature>
<dbReference type="GO" id="GO:0000400">
    <property type="term" value="F:four-way junction DNA binding"/>
    <property type="evidence" value="ECO:0007669"/>
    <property type="project" value="UniProtKB-UniRule"/>
</dbReference>
<evidence type="ECO:0000256" key="3">
    <source>
        <dbReference type="ARBA" id="ARBA00023125"/>
    </source>
</evidence>
<comment type="similarity">
    <text evidence="6">Belongs to the RuvA family.</text>
</comment>
<keyword evidence="4 6" id="KW-0233">DNA recombination</keyword>
<keyword evidence="8" id="KW-0347">Helicase</keyword>
<dbReference type="Pfam" id="PF14520">
    <property type="entry name" value="HHH_5"/>
    <property type="match status" value="1"/>
</dbReference>
<name>A0A2S2DWH8_9BACT</name>
<dbReference type="SMART" id="SM00278">
    <property type="entry name" value="HhH1"/>
    <property type="match status" value="2"/>
</dbReference>
<dbReference type="EMBL" id="CP029346">
    <property type="protein sequence ID" value="AWL09147.1"/>
    <property type="molecule type" value="Genomic_DNA"/>
</dbReference>
<dbReference type="GO" id="GO:0009379">
    <property type="term" value="C:Holliday junction helicase complex"/>
    <property type="evidence" value="ECO:0007669"/>
    <property type="project" value="InterPro"/>
</dbReference>
<comment type="subunit">
    <text evidence="6">Homotetramer. Forms an RuvA(8)-RuvB(12)-Holliday junction (HJ) complex. HJ DNA is sandwiched between 2 RuvA tetramers; dsDNA enters through RuvA and exits via RuvB. An RuvB hexamer assembles on each DNA strand where it exits the tetramer. Each RuvB hexamer is contacted by two RuvA subunits (via domain III) on 2 adjacent RuvB subunits; this complex drives branch migration. In the full resolvosome a probable DNA-RuvA(4)-RuvB(12)-RuvC(2) complex forms which resolves the HJ.</text>
</comment>